<protein>
    <submittedName>
        <fullName evidence="2">Uncharacterized protein</fullName>
    </submittedName>
</protein>
<dbReference type="AlphaFoldDB" id="A0AAP5EDQ5"/>
<evidence type="ECO:0000313" key="3">
    <source>
        <dbReference type="Proteomes" id="UP001226084"/>
    </source>
</evidence>
<name>A0AAP5EDQ5_9GAMM</name>
<keyword evidence="1" id="KW-0472">Membrane</keyword>
<sequence>MRAFVTKQHPALLKVYFVACYVVLIEEVIRAVG</sequence>
<comment type="caution">
    <text evidence="2">The sequence shown here is derived from an EMBL/GenBank/DDBJ whole genome shotgun (WGS) entry which is preliminary data.</text>
</comment>
<organism evidence="2 3">
    <name type="scientific">Stenotrophomonas rhizophila</name>
    <dbReference type="NCBI Taxonomy" id="216778"/>
    <lineage>
        <taxon>Bacteria</taxon>
        <taxon>Pseudomonadati</taxon>
        <taxon>Pseudomonadota</taxon>
        <taxon>Gammaproteobacteria</taxon>
        <taxon>Lysobacterales</taxon>
        <taxon>Lysobacteraceae</taxon>
        <taxon>Stenotrophomonas</taxon>
    </lineage>
</organism>
<gene>
    <name evidence="2" type="ORF">QE424_001237</name>
</gene>
<keyword evidence="1" id="KW-0812">Transmembrane</keyword>
<keyword evidence="1" id="KW-1133">Transmembrane helix</keyword>
<proteinExistence type="predicted"/>
<evidence type="ECO:0000313" key="2">
    <source>
        <dbReference type="EMBL" id="MDQ1108078.1"/>
    </source>
</evidence>
<reference evidence="2" key="1">
    <citation type="submission" date="2023-07" db="EMBL/GenBank/DDBJ databases">
        <title>Functional and genomic diversity of the sorghum phyllosphere microbiome.</title>
        <authorList>
            <person name="Shade A."/>
        </authorList>
    </citation>
    <scope>NUCLEOTIDE SEQUENCE</scope>
    <source>
        <strain evidence="2">SORGH_AS_0457</strain>
    </source>
</reference>
<dbReference type="EMBL" id="JAUTAS010000001">
    <property type="protein sequence ID" value="MDQ1108078.1"/>
    <property type="molecule type" value="Genomic_DNA"/>
</dbReference>
<accession>A0AAP5EDQ5</accession>
<feature type="transmembrane region" description="Helical" evidence="1">
    <location>
        <begin position="12"/>
        <end position="32"/>
    </location>
</feature>
<dbReference type="Proteomes" id="UP001226084">
    <property type="component" value="Unassembled WGS sequence"/>
</dbReference>
<evidence type="ECO:0000256" key="1">
    <source>
        <dbReference type="SAM" id="Phobius"/>
    </source>
</evidence>